<comment type="caution">
    <text evidence="10">The sequence shown here is derived from an EMBL/GenBank/DDBJ whole genome shotgun (WGS) entry which is preliminary data.</text>
</comment>
<dbReference type="SUPFAM" id="SSF48179">
    <property type="entry name" value="6-phosphogluconate dehydrogenase C-terminal domain-like"/>
    <property type="match status" value="1"/>
</dbReference>
<dbReference type="InterPro" id="IPR028359">
    <property type="entry name" value="UDP_ManNAc/GlcNAc_DH"/>
</dbReference>
<organism evidence="10 11">
    <name type="scientific">Saliphagus infecundisoli</name>
    <dbReference type="NCBI Taxonomy" id="1849069"/>
    <lineage>
        <taxon>Archaea</taxon>
        <taxon>Methanobacteriati</taxon>
        <taxon>Methanobacteriota</taxon>
        <taxon>Stenosarchaea group</taxon>
        <taxon>Halobacteria</taxon>
        <taxon>Halobacteriales</taxon>
        <taxon>Natrialbaceae</taxon>
        <taxon>Saliphagus</taxon>
    </lineage>
</organism>
<sequence>MTGAATTTVCVVGLGYVGLPLAVELDRSGHDVVGFDVDPDRVEILEGGVDPTGDVGDDAIAESGIEFTTDESTIERAEFVLIAVPTPVDDLKNPDLKYVEAAGETVGRNVGSGTTVVLESTVYPGATREILAPALEDASGLTVGEDLFVGYSPERMVPGDEEHGLRNVIKIVSGQNESVLEDVAVLYESIVDAGVHRAPEIEVAEAAKCIENVQRDVNIALMNELAVACHELGLDTRSVLDAAGTKWNFHDYRPGLVGGHCIPVDPFFMIYELERHDFTPQLIESAREVNDYVPVHIADLVLRGFNECGKVPQESSVLVLGLSYKPEVGDVRTSSINGTIAKLEAFGCDVVGYDPHVDPAEARDEFGIEIADELEVDGVDAIVLATPHRALREVDYTTATSAMAANPLLVDVDGVLDSDALSKAGLEYYRL</sequence>
<evidence type="ECO:0000256" key="5">
    <source>
        <dbReference type="ARBA" id="ARBA00023027"/>
    </source>
</evidence>
<dbReference type="SUPFAM" id="SSF51735">
    <property type="entry name" value="NAD(P)-binding Rossmann-fold domains"/>
    <property type="match status" value="1"/>
</dbReference>
<dbReference type="EMBL" id="JBHSJG010000056">
    <property type="protein sequence ID" value="MFC4989988.1"/>
    <property type="molecule type" value="Genomic_DNA"/>
</dbReference>
<keyword evidence="5" id="KW-0520">NAD</keyword>
<dbReference type="NCBIfam" id="TIGR03026">
    <property type="entry name" value="NDP-sugDHase"/>
    <property type="match status" value="1"/>
</dbReference>
<dbReference type="PANTHER" id="PTHR43491">
    <property type="entry name" value="UDP-N-ACETYL-D-MANNOSAMINE DEHYDROGENASE"/>
    <property type="match status" value="1"/>
</dbReference>
<dbReference type="PIRSF" id="PIRSF000124">
    <property type="entry name" value="UDPglc_GDPman_dh"/>
    <property type="match status" value="1"/>
</dbReference>
<evidence type="ECO:0000256" key="6">
    <source>
        <dbReference type="ARBA" id="ARBA00030172"/>
    </source>
</evidence>
<evidence type="ECO:0000256" key="7">
    <source>
        <dbReference type="ARBA" id="ARBA00049130"/>
    </source>
</evidence>
<dbReference type="PIRSF" id="PIRSF500136">
    <property type="entry name" value="UDP_ManNAc_DH"/>
    <property type="match status" value="1"/>
</dbReference>
<evidence type="ECO:0000313" key="11">
    <source>
        <dbReference type="Proteomes" id="UP001595925"/>
    </source>
</evidence>
<accession>A0ABD5QJV0</accession>
<dbReference type="PANTHER" id="PTHR43491:SF2">
    <property type="entry name" value="UDP-N-ACETYL-D-MANNOSAMINE DEHYDROGENASE"/>
    <property type="match status" value="1"/>
</dbReference>
<dbReference type="InterPro" id="IPR014026">
    <property type="entry name" value="UDP-Glc/GDP-Man_DH_dimer"/>
</dbReference>
<reference evidence="10 11" key="1">
    <citation type="journal article" date="2019" name="Int. J. Syst. Evol. Microbiol.">
        <title>The Global Catalogue of Microorganisms (GCM) 10K type strain sequencing project: providing services to taxonomists for standard genome sequencing and annotation.</title>
        <authorList>
            <consortium name="The Broad Institute Genomics Platform"/>
            <consortium name="The Broad Institute Genome Sequencing Center for Infectious Disease"/>
            <person name="Wu L."/>
            <person name="Ma J."/>
        </authorList>
    </citation>
    <scope>NUCLEOTIDE SEQUENCE [LARGE SCALE GENOMIC DNA]</scope>
    <source>
        <strain evidence="10 11">CGMCC 1.15824</strain>
    </source>
</reference>
<evidence type="ECO:0000256" key="4">
    <source>
        <dbReference type="ARBA" id="ARBA00023002"/>
    </source>
</evidence>
<dbReference type="InterPro" id="IPR014027">
    <property type="entry name" value="UDP-Glc/GDP-Man_DH_C"/>
</dbReference>
<evidence type="ECO:0000256" key="1">
    <source>
        <dbReference type="ARBA" id="ARBA00006601"/>
    </source>
</evidence>
<dbReference type="InterPro" id="IPR008927">
    <property type="entry name" value="6-PGluconate_DH-like_C_sf"/>
</dbReference>
<dbReference type="Pfam" id="PF03720">
    <property type="entry name" value="UDPG_MGDP_dh_C"/>
    <property type="match status" value="1"/>
</dbReference>
<evidence type="ECO:0000313" key="10">
    <source>
        <dbReference type="EMBL" id="MFC4989988.1"/>
    </source>
</evidence>
<dbReference type="RefSeq" id="WP_114577968.1">
    <property type="nucleotide sequence ID" value="NZ_JAIVEF010000002.1"/>
</dbReference>
<evidence type="ECO:0000256" key="8">
    <source>
        <dbReference type="PIRNR" id="PIRNR000124"/>
    </source>
</evidence>
<dbReference type="EC" id="1.1.1.336" evidence="2"/>
<evidence type="ECO:0000256" key="2">
    <source>
        <dbReference type="ARBA" id="ARBA00012935"/>
    </source>
</evidence>
<dbReference type="Proteomes" id="UP001595925">
    <property type="component" value="Unassembled WGS sequence"/>
</dbReference>
<dbReference type="SUPFAM" id="SSF52413">
    <property type="entry name" value="UDP-glucose/GDP-mannose dehydrogenase C-terminal domain"/>
    <property type="match status" value="1"/>
</dbReference>
<dbReference type="Gene3D" id="3.40.50.720">
    <property type="entry name" value="NAD(P)-binding Rossmann-like Domain"/>
    <property type="match status" value="2"/>
</dbReference>
<evidence type="ECO:0000256" key="3">
    <source>
        <dbReference type="ARBA" id="ARBA00016796"/>
    </source>
</evidence>
<comment type="similarity">
    <text evidence="1 8">Belongs to the UDP-glucose/GDP-mannose dehydrogenase family.</text>
</comment>
<feature type="domain" description="UDP-glucose/GDP-mannose dehydrogenase C-terminal" evidence="9">
    <location>
        <begin position="318"/>
        <end position="418"/>
    </location>
</feature>
<dbReference type="InterPro" id="IPR036220">
    <property type="entry name" value="UDP-Glc/GDP-Man_DH_C_sf"/>
</dbReference>
<keyword evidence="11" id="KW-1185">Reference proteome</keyword>
<dbReference type="InterPro" id="IPR036291">
    <property type="entry name" value="NAD(P)-bd_dom_sf"/>
</dbReference>
<gene>
    <name evidence="10" type="ORF">ACFPFO_19915</name>
</gene>
<comment type="catalytic activity">
    <reaction evidence="7">
        <text>UDP-N-acetyl-alpha-D-mannosamine + 2 NAD(+) + H2O = UDP-N-acetyl-alpha-D-mannosaminouronate + 2 NADH + 3 H(+)</text>
        <dbReference type="Rhea" id="RHEA:25780"/>
        <dbReference type="ChEBI" id="CHEBI:15377"/>
        <dbReference type="ChEBI" id="CHEBI:15378"/>
        <dbReference type="ChEBI" id="CHEBI:57540"/>
        <dbReference type="ChEBI" id="CHEBI:57945"/>
        <dbReference type="ChEBI" id="CHEBI:68623"/>
        <dbReference type="ChEBI" id="CHEBI:70731"/>
        <dbReference type="EC" id="1.1.1.336"/>
    </reaction>
</comment>
<dbReference type="Pfam" id="PF03721">
    <property type="entry name" value="UDPG_MGDP_dh_N"/>
    <property type="match status" value="1"/>
</dbReference>
<keyword evidence="4" id="KW-0560">Oxidoreductase</keyword>
<proteinExistence type="inferred from homology"/>
<dbReference type="AlphaFoldDB" id="A0ABD5QJV0"/>
<name>A0ABD5QJV0_9EURY</name>
<dbReference type="SMART" id="SM00984">
    <property type="entry name" value="UDPG_MGDP_dh_C"/>
    <property type="match status" value="1"/>
</dbReference>
<dbReference type="InterPro" id="IPR017476">
    <property type="entry name" value="UDP-Glc/GDP-Man"/>
</dbReference>
<dbReference type="InterPro" id="IPR001732">
    <property type="entry name" value="UDP-Glc/GDP-Man_DH_N"/>
</dbReference>
<dbReference type="GO" id="GO:0089714">
    <property type="term" value="F:UDP-N-acetyl-D-mannosamine dehydrogenase activity"/>
    <property type="evidence" value="ECO:0007669"/>
    <property type="project" value="UniProtKB-EC"/>
</dbReference>
<protein>
    <recommendedName>
        <fullName evidence="3">UDP-N-acetyl-D-mannosamine dehydrogenase</fullName>
        <ecNumber evidence="2">1.1.1.336</ecNumber>
    </recommendedName>
    <alternativeName>
        <fullName evidence="6">UDP-ManNAc 6-dehydrogenase</fullName>
    </alternativeName>
</protein>
<dbReference type="Pfam" id="PF00984">
    <property type="entry name" value="UDPG_MGDP_dh"/>
    <property type="match status" value="1"/>
</dbReference>
<evidence type="ECO:0000259" key="9">
    <source>
        <dbReference type="SMART" id="SM00984"/>
    </source>
</evidence>